<accession>A0A6L6XG47</accession>
<gene>
    <name evidence="2" type="ORF">GCK47_09355</name>
</gene>
<name>A0A6L6XG47_9FIRM</name>
<proteinExistence type="predicted"/>
<keyword evidence="2" id="KW-0808">Transferase</keyword>
<dbReference type="EMBL" id="WGGT01000010">
    <property type="protein sequence ID" value="MVQ45908.1"/>
    <property type="molecule type" value="Genomic_DNA"/>
</dbReference>
<evidence type="ECO:0000313" key="2">
    <source>
        <dbReference type="EMBL" id="MVQ45908.1"/>
    </source>
</evidence>
<dbReference type="Gene3D" id="3.40.50.2000">
    <property type="entry name" value="Glycogen Phosphorylase B"/>
    <property type="match status" value="1"/>
</dbReference>
<comment type="caution">
    <text evidence="2">The sequence shown here is derived from an EMBL/GenBank/DDBJ whole genome shotgun (WGS) entry which is preliminary data.</text>
</comment>
<evidence type="ECO:0000313" key="3">
    <source>
        <dbReference type="Proteomes" id="UP000479531"/>
    </source>
</evidence>
<protein>
    <submittedName>
        <fullName evidence="2">Glycosyltransferase</fullName>
    </submittedName>
</protein>
<dbReference type="GO" id="GO:0016740">
    <property type="term" value="F:transferase activity"/>
    <property type="evidence" value="ECO:0007669"/>
    <property type="project" value="UniProtKB-KW"/>
</dbReference>
<sequence length="536" mass="62358">MKKILKQTPSGGISFFDLLLDETLCTGEIAVEKKLIIQAGGINSYLRAKQKYELFLRIAATWNIDFFETTEADSSYITLEDDPAFTAETGWQTDCYIAGKYSQLLRENNLFDLVIESLLNDANLENRQEDTLHFLEHMIAHDDIYWHIAEGSCPILIYKGDDICHNVLNIFAEQFGKALKHTGKKVVYFDCGKEDLNTLTSYVDQHFQAIIGVQSYLFSIKMKDELHYLHEYIYGPKYNFIFDHPIWMKSHLMHHYPDFSVLTHDANYVSFVQKYFHTDAILFPPAGIVPPVDVDIAHPHYGVTFVGTYGDYMQEVFLIHQLERPKRFLANKFLLKMRQHPHMTSENALHEVLSDQGLDVSDEEFVTIFYDLRRVIYCVMHYYRYHVLRTLLDNGIQLDVFGDSWYHCPLRHYKNLICHPNVTVEESLSIWQHSKISLNIMSWHKGGFTERMANIMLCGAVLATDDTTYLHKDYSSDDLIIFSLDHPEALARQIQHLLTDETARQAMAQNGKDKTLTLHTWSKRAEQFLEILQERI</sequence>
<dbReference type="AlphaFoldDB" id="A0A6L6XG47"/>
<feature type="domain" description="Spore protein YkvP/CgeB glycosyl transferase-like" evidence="1">
    <location>
        <begin position="387"/>
        <end position="530"/>
    </location>
</feature>
<evidence type="ECO:0000259" key="1">
    <source>
        <dbReference type="Pfam" id="PF13524"/>
    </source>
</evidence>
<dbReference type="Proteomes" id="UP000479531">
    <property type="component" value="Unassembled WGS sequence"/>
</dbReference>
<dbReference type="RefSeq" id="WP_157350530.1">
    <property type="nucleotide sequence ID" value="NZ_WGGT01000010.1"/>
</dbReference>
<reference evidence="2 3" key="1">
    <citation type="submission" date="2019-10" db="EMBL/GenBank/DDBJ databases">
        <title>Roseburia spp. ameliorate alcoholic fatty liver via restoration of gut barrier function.</title>
        <authorList>
            <person name="Seo B."/>
            <person name="Ko G."/>
        </authorList>
    </citation>
    <scope>NUCLEOTIDE SEQUENCE [LARGE SCALE GENOMIC DNA]</scope>
    <source>
        <strain evidence="2 3">SNUG30017</strain>
    </source>
</reference>
<dbReference type="SUPFAM" id="SSF53756">
    <property type="entry name" value="UDP-Glycosyltransferase/glycogen phosphorylase"/>
    <property type="match status" value="1"/>
</dbReference>
<dbReference type="Pfam" id="PF13524">
    <property type="entry name" value="Glyco_trans_1_2"/>
    <property type="match status" value="1"/>
</dbReference>
<dbReference type="InterPro" id="IPR055259">
    <property type="entry name" value="YkvP/CgeB_Glyco_trans-like"/>
</dbReference>
<organism evidence="2 3">
    <name type="scientific">Roseburia intestinalis</name>
    <dbReference type="NCBI Taxonomy" id="166486"/>
    <lineage>
        <taxon>Bacteria</taxon>
        <taxon>Bacillati</taxon>
        <taxon>Bacillota</taxon>
        <taxon>Clostridia</taxon>
        <taxon>Lachnospirales</taxon>
        <taxon>Lachnospiraceae</taxon>
        <taxon>Roseburia</taxon>
    </lineage>
</organism>